<dbReference type="EMBL" id="JXLP01000010">
    <property type="protein sequence ID" value="KIL78147.1"/>
    <property type="molecule type" value="Genomic_DNA"/>
</dbReference>
<gene>
    <name evidence="2" type="ORF">SD77_0748</name>
</gene>
<comment type="caution">
    <text evidence="2">The sequence shown here is derived from an EMBL/GenBank/DDBJ whole genome shotgun (WGS) entry which is preliminary data.</text>
</comment>
<name>A0ABR5ATR0_BACBA</name>
<keyword evidence="3" id="KW-1185">Reference proteome</keyword>
<feature type="domain" description="N-acetyltransferase" evidence="1">
    <location>
        <begin position="8"/>
        <end position="161"/>
    </location>
</feature>
<dbReference type="Gene3D" id="3.40.630.30">
    <property type="match status" value="1"/>
</dbReference>
<dbReference type="PROSITE" id="PS51186">
    <property type="entry name" value="GNAT"/>
    <property type="match status" value="1"/>
</dbReference>
<reference evidence="2 3" key="1">
    <citation type="submission" date="2015-01" db="EMBL/GenBank/DDBJ databases">
        <title>Genome Assembly of Bacillus badius MTCC 1458.</title>
        <authorList>
            <person name="Verma A."/>
            <person name="Khatri I."/>
            <person name="Mual P."/>
            <person name="Subramanian S."/>
            <person name="Krishnamurthi S."/>
        </authorList>
    </citation>
    <scope>NUCLEOTIDE SEQUENCE [LARGE SCALE GENOMIC DNA]</scope>
    <source>
        <strain evidence="2 3">MTCC 1458</strain>
    </source>
</reference>
<dbReference type="SUPFAM" id="SSF55729">
    <property type="entry name" value="Acyl-CoA N-acyltransferases (Nat)"/>
    <property type="match status" value="1"/>
</dbReference>
<organism evidence="2 3">
    <name type="scientific">Bacillus badius</name>
    <dbReference type="NCBI Taxonomy" id="1455"/>
    <lineage>
        <taxon>Bacteria</taxon>
        <taxon>Bacillati</taxon>
        <taxon>Bacillota</taxon>
        <taxon>Bacilli</taxon>
        <taxon>Bacillales</taxon>
        <taxon>Bacillaceae</taxon>
        <taxon>Pseudobacillus</taxon>
    </lineage>
</organism>
<protein>
    <submittedName>
        <fullName evidence="2">Acetyltransferase, GNAT family</fullName>
    </submittedName>
</protein>
<dbReference type="InterPro" id="IPR016181">
    <property type="entry name" value="Acyl_CoA_acyltransferase"/>
</dbReference>
<evidence type="ECO:0000313" key="2">
    <source>
        <dbReference type="EMBL" id="KIL78147.1"/>
    </source>
</evidence>
<evidence type="ECO:0000313" key="3">
    <source>
        <dbReference type="Proteomes" id="UP000031982"/>
    </source>
</evidence>
<dbReference type="InterPro" id="IPR000182">
    <property type="entry name" value="GNAT_dom"/>
</dbReference>
<dbReference type="RefSeq" id="WP_052477328.1">
    <property type="nucleotide sequence ID" value="NZ_JARTHD010000053.1"/>
</dbReference>
<dbReference type="CDD" id="cd04301">
    <property type="entry name" value="NAT_SF"/>
    <property type="match status" value="1"/>
</dbReference>
<evidence type="ECO:0000259" key="1">
    <source>
        <dbReference type="PROSITE" id="PS51186"/>
    </source>
</evidence>
<proteinExistence type="predicted"/>
<sequence length="161" mass="18140">MRKKNRKLLIQELDITEAKTAQQVWQIQIPAYEAEAELIKCWDLPPLKETAACLQQCGETFYGGFIDGQLAGAISFKITDDALDIHRLMVARHFFRQGVARALIGYVEQLAAGQKEIIVATGTDNLPAVELYKQQGFKEVKKVVTPENLSLTFFSKEKKKP</sequence>
<dbReference type="Proteomes" id="UP000031982">
    <property type="component" value="Unassembled WGS sequence"/>
</dbReference>
<dbReference type="Pfam" id="PF00583">
    <property type="entry name" value="Acetyltransf_1"/>
    <property type="match status" value="1"/>
</dbReference>
<accession>A0ABR5ATR0</accession>